<feature type="non-terminal residue" evidence="1">
    <location>
        <position position="64"/>
    </location>
</feature>
<evidence type="ECO:0000313" key="2">
    <source>
        <dbReference type="Proteomes" id="UP001202328"/>
    </source>
</evidence>
<name>A0AAD4XU71_9MAGN</name>
<sequence>ANHRFDALEARISTLESLKLHKKESAQGKYKETMRLIDPMEKRGLWQSRCWSVRYSTNLFSLFR</sequence>
<organism evidence="1 2">
    <name type="scientific">Papaver atlanticum</name>
    <dbReference type="NCBI Taxonomy" id="357466"/>
    <lineage>
        <taxon>Eukaryota</taxon>
        <taxon>Viridiplantae</taxon>
        <taxon>Streptophyta</taxon>
        <taxon>Embryophyta</taxon>
        <taxon>Tracheophyta</taxon>
        <taxon>Spermatophyta</taxon>
        <taxon>Magnoliopsida</taxon>
        <taxon>Ranunculales</taxon>
        <taxon>Papaveraceae</taxon>
        <taxon>Papaveroideae</taxon>
        <taxon>Papaver</taxon>
    </lineage>
</organism>
<gene>
    <name evidence="1" type="ORF">MKW98_007740</name>
</gene>
<dbReference type="Proteomes" id="UP001202328">
    <property type="component" value="Unassembled WGS sequence"/>
</dbReference>
<keyword evidence="2" id="KW-1185">Reference proteome</keyword>
<comment type="caution">
    <text evidence="1">The sequence shown here is derived from an EMBL/GenBank/DDBJ whole genome shotgun (WGS) entry which is preliminary data.</text>
</comment>
<dbReference type="EMBL" id="JAJJMB010003864">
    <property type="protein sequence ID" value="KAI3945178.1"/>
    <property type="molecule type" value="Genomic_DNA"/>
</dbReference>
<protein>
    <submittedName>
        <fullName evidence="1">Uncharacterized protein</fullName>
    </submittedName>
</protein>
<evidence type="ECO:0000313" key="1">
    <source>
        <dbReference type="EMBL" id="KAI3945178.1"/>
    </source>
</evidence>
<reference evidence="1" key="1">
    <citation type="submission" date="2022-04" db="EMBL/GenBank/DDBJ databases">
        <title>A functionally conserved STORR gene fusion in Papaver species that diverged 16.8 million years ago.</title>
        <authorList>
            <person name="Catania T."/>
        </authorList>
    </citation>
    <scope>NUCLEOTIDE SEQUENCE</scope>
    <source>
        <strain evidence="1">S-188037</strain>
    </source>
</reference>
<accession>A0AAD4XU71</accession>
<proteinExistence type="predicted"/>
<dbReference type="AlphaFoldDB" id="A0AAD4XU71"/>